<dbReference type="STRING" id="478744.SAMN05444359_13841"/>
<dbReference type="InParanoid" id="A0A1H9NNX8"/>
<organism evidence="1 2">
    <name type="scientific">Neolewinella agarilytica</name>
    <dbReference type="NCBI Taxonomy" id="478744"/>
    <lineage>
        <taxon>Bacteria</taxon>
        <taxon>Pseudomonadati</taxon>
        <taxon>Bacteroidota</taxon>
        <taxon>Saprospiria</taxon>
        <taxon>Saprospirales</taxon>
        <taxon>Lewinellaceae</taxon>
        <taxon>Neolewinella</taxon>
    </lineage>
</organism>
<evidence type="ECO:0000313" key="2">
    <source>
        <dbReference type="Proteomes" id="UP000199021"/>
    </source>
</evidence>
<accession>A0A1H9NNX8</accession>
<protein>
    <submittedName>
        <fullName evidence="1">Uncharacterized protein</fullName>
    </submittedName>
</protein>
<sequence>MIEGVLEDLFRLKFKLLKKSIYLLKENVNILIQDNKGLQKMFKEPNKLNGYLEVRKFFCYL</sequence>
<name>A0A1H9NNX8_9BACT</name>
<proteinExistence type="predicted"/>
<reference evidence="2" key="1">
    <citation type="submission" date="2016-10" db="EMBL/GenBank/DDBJ databases">
        <authorList>
            <person name="Varghese N."/>
            <person name="Submissions S."/>
        </authorList>
    </citation>
    <scope>NUCLEOTIDE SEQUENCE [LARGE SCALE GENOMIC DNA]</scope>
    <source>
        <strain evidence="2">DSM 24740</strain>
    </source>
</reference>
<gene>
    <name evidence="1" type="ORF">SAMN05444359_13841</name>
</gene>
<keyword evidence="2" id="KW-1185">Reference proteome</keyword>
<dbReference type="EMBL" id="FOFB01000038">
    <property type="protein sequence ID" value="SER37680.1"/>
    <property type="molecule type" value="Genomic_DNA"/>
</dbReference>
<evidence type="ECO:0000313" key="1">
    <source>
        <dbReference type="EMBL" id="SER37680.1"/>
    </source>
</evidence>
<dbReference type="Proteomes" id="UP000199021">
    <property type="component" value="Unassembled WGS sequence"/>
</dbReference>
<dbReference type="AlphaFoldDB" id="A0A1H9NNX8"/>